<feature type="transmembrane region" description="Helical" evidence="1">
    <location>
        <begin position="55"/>
        <end position="77"/>
    </location>
</feature>
<keyword evidence="1" id="KW-1133">Transmembrane helix</keyword>
<dbReference type="AlphaFoldDB" id="A0A897MWV5"/>
<feature type="transmembrane region" description="Helical" evidence="1">
    <location>
        <begin position="16"/>
        <end position="34"/>
    </location>
</feature>
<name>A0A897MWV5_9EURY</name>
<gene>
    <name evidence="3" type="ORF">AArcS_2387</name>
</gene>
<dbReference type="Pfam" id="PF19701">
    <property type="entry name" value="DUF6199"/>
    <property type="match status" value="1"/>
</dbReference>
<evidence type="ECO:0000313" key="4">
    <source>
        <dbReference type="Proteomes" id="UP000663586"/>
    </source>
</evidence>
<keyword evidence="1" id="KW-0812">Transmembrane</keyword>
<keyword evidence="4" id="KW-1185">Reference proteome</keyword>
<evidence type="ECO:0000256" key="1">
    <source>
        <dbReference type="SAM" id="Phobius"/>
    </source>
</evidence>
<dbReference type="EMBL" id="CP064786">
    <property type="protein sequence ID" value="QSG03583.1"/>
    <property type="molecule type" value="Genomic_DNA"/>
</dbReference>
<dbReference type="KEGG" id="hara:AArcS_2387"/>
<proteinExistence type="predicted"/>
<feature type="domain" description="DUF6199" evidence="2">
    <location>
        <begin position="22"/>
        <end position="72"/>
    </location>
</feature>
<dbReference type="RefSeq" id="WP_238477633.1">
    <property type="nucleotide sequence ID" value="NZ_CP064786.1"/>
</dbReference>
<organism evidence="3 4">
    <name type="scientific">Natranaeroarchaeum sulfidigenes</name>
    <dbReference type="NCBI Taxonomy" id="2784880"/>
    <lineage>
        <taxon>Archaea</taxon>
        <taxon>Methanobacteriati</taxon>
        <taxon>Methanobacteriota</taxon>
        <taxon>Stenosarchaea group</taxon>
        <taxon>Halobacteria</taxon>
        <taxon>Halobacteriales</taxon>
        <taxon>Natronoarchaeaceae</taxon>
        <taxon>Natranaeroarchaeum</taxon>
    </lineage>
</organism>
<dbReference type="InterPro" id="IPR045679">
    <property type="entry name" value="DUF6199"/>
</dbReference>
<accession>A0A897MWV5</accession>
<evidence type="ECO:0000259" key="2">
    <source>
        <dbReference type="Pfam" id="PF19701"/>
    </source>
</evidence>
<dbReference type="Proteomes" id="UP000663586">
    <property type="component" value="Chromosome"/>
</dbReference>
<keyword evidence="1" id="KW-0472">Membrane</keyword>
<protein>
    <recommendedName>
        <fullName evidence="2">DUF6199 domain-containing protein</fullName>
    </recommendedName>
</protein>
<reference evidence="3" key="1">
    <citation type="submission" date="2020-11" db="EMBL/GenBank/DDBJ databases">
        <title>Carbohydrate-dependent, anaerobic sulfur respiration: A novel catabolism in halophilic archaea.</title>
        <authorList>
            <person name="Sorokin D.Y."/>
            <person name="Messina E."/>
            <person name="Smedile F."/>
            <person name="La Cono V."/>
            <person name="Hallsworth J.E."/>
            <person name="Yakimov M.M."/>
        </authorList>
    </citation>
    <scope>NUCLEOTIDE SEQUENCE</scope>
    <source>
        <strain evidence="3">AArc-S</strain>
    </source>
</reference>
<evidence type="ECO:0000313" key="3">
    <source>
        <dbReference type="EMBL" id="QSG03583.1"/>
    </source>
</evidence>
<dbReference type="GeneID" id="70685765"/>
<sequence length="107" mass="11542">MVPLQTAFVAVHPVEFLLAPLLLLVGALGGLSIVNPELAFRYENIFQLRDVELSGFGVALQVLGGVLALLVAGPYLYLQDIPFGVLSAVTFYGSALVVMYVHRPSKR</sequence>
<feature type="transmembrane region" description="Helical" evidence="1">
    <location>
        <begin position="83"/>
        <end position="101"/>
    </location>
</feature>